<organism evidence="3 4">
    <name type="scientific">Limobrevibacterium gyesilva</name>
    <dbReference type="NCBI Taxonomy" id="2991712"/>
    <lineage>
        <taxon>Bacteria</taxon>
        <taxon>Pseudomonadati</taxon>
        <taxon>Pseudomonadota</taxon>
        <taxon>Alphaproteobacteria</taxon>
        <taxon>Acetobacterales</taxon>
        <taxon>Acetobacteraceae</taxon>
        <taxon>Limobrevibacterium</taxon>
    </lineage>
</organism>
<feature type="domain" description="Glycine zipper" evidence="2">
    <location>
        <begin position="29"/>
        <end position="71"/>
    </location>
</feature>
<dbReference type="EMBL" id="JAPDNT010000043">
    <property type="protein sequence ID" value="MCW3477626.1"/>
    <property type="molecule type" value="Genomic_DNA"/>
</dbReference>
<evidence type="ECO:0000313" key="4">
    <source>
        <dbReference type="Proteomes" id="UP001165679"/>
    </source>
</evidence>
<dbReference type="RefSeq" id="WP_264716583.1">
    <property type="nucleotide sequence ID" value="NZ_JAPDNT010000043.1"/>
</dbReference>
<dbReference type="PROSITE" id="PS51257">
    <property type="entry name" value="PROKAR_LIPOPROTEIN"/>
    <property type="match status" value="1"/>
</dbReference>
<sequence>MPQLIRLTAAAALALLAGCGTSNFDRTTTGAGTGAATGATIGLLGGPVGAAAGALIGATAGAVVGSATDPKDVNLGKPIWQE</sequence>
<evidence type="ECO:0000256" key="1">
    <source>
        <dbReference type="SAM" id="SignalP"/>
    </source>
</evidence>
<proteinExistence type="predicted"/>
<accession>A0AA41YRZ6</accession>
<comment type="caution">
    <text evidence="3">The sequence shown here is derived from an EMBL/GenBank/DDBJ whole genome shotgun (WGS) entry which is preliminary data.</text>
</comment>
<dbReference type="InterPro" id="IPR039567">
    <property type="entry name" value="Gly-zipper"/>
</dbReference>
<dbReference type="Proteomes" id="UP001165679">
    <property type="component" value="Unassembled WGS sequence"/>
</dbReference>
<protein>
    <submittedName>
        <fullName evidence="3">Glycine zipper domain-containing protein</fullName>
    </submittedName>
</protein>
<keyword evidence="4" id="KW-1185">Reference proteome</keyword>
<reference evidence="3" key="1">
    <citation type="submission" date="2022-09" db="EMBL/GenBank/DDBJ databases">
        <title>Rhodovastum sp. nov. RN2-1 isolated from soil in Seongnam, South Korea.</title>
        <authorList>
            <person name="Le N.T."/>
        </authorList>
    </citation>
    <scope>NUCLEOTIDE SEQUENCE</scope>
    <source>
        <strain evidence="3">RN2-1</strain>
    </source>
</reference>
<gene>
    <name evidence="3" type="ORF">OL599_23995</name>
</gene>
<reference evidence="3" key="2">
    <citation type="submission" date="2022-10" db="EMBL/GenBank/DDBJ databases">
        <authorList>
            <person name="Trinh H.N."/>
        </authorList>
    </citation>
    <scope>NUCLEOTIDE SEQUENCE</scope>
    <source>
        <strain evidence="3">RN2-1</strain>
    </source>
</reference>
<keyword evidence="1" id="KW-0732">Signal</keyword>
<feature type="chain" id="PRO_5041353586" evidence="1">
    <location>
        <begin position="25"/>
        <end position="82"/>
    </location>
</feature>
<evidence type="ECO:0000313" key="3">
    <source>
        <dbReference type="EMBL" id="MCW3477626.1"/>
    </source>
</evidence>
<dbReference type="AlphaFoldDB" id="A0AA41YRZ6"/>
<evidence type="ECO:0000259" key="2">
    <source>
        <dbReference type="Pfam" id="PF13488"/>
    </source>
</evidence>
<feature type="signal peptide" evidence="1">
    <location>
        <begin position="1"/>
        <end position="24"/>
    </location>
</feature>
<name>A0AA41YRZ6_9PROT</name>
<dbReference type="Pfam" id="PF13488">
    <property type="entry name" value="Gly-zipper_Omp"/>
    <property type="match status" value="1"/>
</dbReference>